<evidence type="ECO:0000256" key="3">
    <source>
        <dbReference type="SAM" id="MobiDB-lite"/>
    </source>
</evidence>
<evidence type="ECO:0000259" key="4">
    <source>
        <dbReference type="Pfam" id="PF03976"/>
    </source>
</evidence>
<reference evidence="5 6" key="1">
    <citation type="submission" date="2018-12" db="EMBL/GenBank/DDBJ databases">
        <authorList>
            <person name="Li F."/>
        </authorList>
    </citation>
    <scope>NUCLEOTIDE SEQUENCE [LARGE SCALE GENOMIC DNA]</scope>
    <source>
        <strain evidence="5 6">8H24J-4-2</strain>
    </source>
</reference>
<feature type="region of interest" description="Disordered" evidence="3">
    <location>
        <begin position="1"/>
        <end position="40"/>
    </location>
</feature>
<dbReference type="PIRSF" id="PIRSF028756">
    <property type="entry name" value="PPK2_prd"/>
    <property type="match status" value="1"/>
</dbReference>
<dbReference type="AlphaFoldDB" id="A0A444Q6Y5"/>
<dbReference type="InterPro" id="IPR016898">
    <property type="entry name" value="Polyphosphate_phosphotransfera"/>
</dbReference>
<dbReference type="EMBL" id="RZNC01000004">
    <property type="protein sequence ID" value="RWZ59659.1"/>
    <property type="molecule type" value="Genomic_DNA"/>
</dbReference>
<accession>A0A444Q6Y5</accession>
<dbReference type="SUPFAM" id="SSF52540">
    <property type="entry name" value="P-loop containing nucleoside triphosphate hydrolases"/>
    <property type="match status" value="1"/>
</dbReference>
<evidence type="ECO:0000313" key="5">
    <source>
        <dbReference type="EMBL" id="RWZ59659.1"/>
    </source>
</evidence>
<evidence type="ECO:0000256" key="2">
    <source>
        <dbReference type="ARBA" id="ARBA00022777"/>
    </source>
</evidence>
<dbReference type="InterPro" id="IPR022488">
    <property type="entry name" value="PPK2-related"/>
</dbReference>
<comment type="caution">
    <text evidence="5">The sequence shown here is derived from an EMBL/GenBank/DDBJ whole genome shotgun (WGS) entry which is preliminary data.</text>
</comment>
<gene>
    <name evidence="5" type="ORF">ELQ92_12620</name>
</gene>
<dbReference type="InterPro" id="IPR022300">
    <property type="entry name" value="PPK2-rel_1"/>
</dbReference>
<evidence type="ECO:0000256" key="1">
    <source>
        <dbReference type="ARBA" id="ARBA00022679"/>
    </source>
</evidence>
<dbReference type="OrthoDB" id="9775224at2"/>
<dbReference type="GO" id="GO:0006797">
    <property type="term" value="P:polyphosphate metabolic process"/>
    <property type="evidence" value="ECO:0007669"/>
    <property type="project" value="InterPro"/>
</dbReference>
<proteinExistence type="predicted"/>
<keyword evidence="6" id="KW-1185">Reference proteome</keyword>
<evidence type="ECO:0000313" key="6">
    <source>
        <dbReference type="Proteomes" id="UP000288603"/>
    </source>
</evidence>
<keyword evidence="2 5" id="KW-0418">Kinase</keyword>
<keyword evidence="1" id="KW-0808">Transferase</keyword>
<dbReference type="NCBIfam" id="TIGR03709">
    <property type="entry name" value="PPK2_rel_1"/>
    <property type="match status" value="1"/>
</dbReference>
<dbReference type="InterPro" id="IPR027417">
    <property type="entry name" value="P-loop_NTPase"/>
</dbReference>
<dbReference type="PANTHER" id="PTHR34383:SF3">
    <property type="entry name" value="POLYPHOSPHATE:AMP PHOSPHOTRANSFERASE"/>
    <property type="match status" value="1"/>
</dbReference>
<dbReference type="RefSeq" id="WP_128499515.1">
    <property type="nucleotide sequence ID" value="NZ_RZNC01000004.1"/>
</dbReference>
<dbReference type="Pfam" id="PF03976">
    <property type="entry name" value="PPK2"/>
    <property type="match status" value="1"/>
</dbReference>
<feature type="domain" description="Polyphosphate kinase-2-related" evidence="4">
    <location>
        <begin position="34"/>
        <end position="259"/>
    </location>
</feature>
<organism evidence="5 6">
    <name type="scientific">Labedella populi</name>
    <dbReference type="NCBI Taxonomy" id="2498850"/>
    <lineage>
        <taxon>Bacteria</taxon>
        <taxon>Bacillati</taxon>
        <taxon>Actinomycetota</taxon>
        <taxon>Actinomycetes</taxon>
        <taxon>Micrococcales</taxon>
        <taxon>Microbacteriaceae</taxon>
        <taxon>Labedella</taxon>
    </lineage>
</organism>
<dbReference type="Proteomes" id="UP000288603">
    <property type="component" value="Unassembled WGS sequence"/>
</dbReference>
<protein>
    <submittedName>
        <fullName evidence="5">Polyphosphate kinase 2 family protein</fullName>
    </submittedName>
</protein>
<dbReference type="PANTHER" id="PTHR34383">
    <property type="entry name" value="POLYPHOSPHATE:AMP PHOSPHOTRANSFERASE-RELATED"/>
    <property type="match status" value="1"/>
</dbReference>
<sequence length="280" mass="31483">MDSTTLTIGPGFRLSDVDPGSTPGFTSRGSRSPKKRGKTELTARVERLAELQERLFASSTGGARDSVLLIVQGMDTAGKGGIMRHVVGAVDPQGVTITAFKKPTDEELEHDFLWRVERRVPTPGLIGVFDRSHYEDVLIGRVRSLAGEDELERRYGAIVEFERGLVERGVRVVKVMLHVGRSEQKERLGERLERADKHWKYNPGDVDERLLWDDYQAAYQVAIERTSIPEAPWHVVPADKKWFARLAVQQLLIDALESISPQWPTADFGVEREKQRLAAT</sequence>
<dbReference type="Gene3D" id="3.40.50.300">
    <property type="entry name" value="P-loop containing nucleotide triphosphate hydrolases"/>
    <property type="match status" value="1"/>
</dbReference>
<name>A0A444Q6Y5_9MICO</name>
<dbReference type="GO" id="GO:0008976">
    <property type="term" value="F:polyphosphate kinase activity"/>
    <property type="evidence" value="ECO:0007669"/>
    <property type="project" value="InterPro"/>
</dbReference>